<name>A0A0S2TCJ2_9GAMM</name>
<dbReference type="KEGG" id="tee:Tel_06725"/>
<dbReference type="InterPro" id="IPR046357">
    <property type="entry name" value="PPIase_dom_sf"/>
</dbReference>
<accession>A0A0S2TCJ2</accession>
<evidence type="ECO:0000313" key="12">
    <source>
        <dbReference type="EMBL" id="ALP52873.1"/>
    </source>
</evidence>
<evidence type="ECO:0000256" key="9">
    <source>
        <dbReference type="PROSITE-ProRule" id="PRU00277"/>
    </source>
</evidence>
<comment type="similarity">
    <text evidence="3 10">Belongs to the FKBP-type PPIase family.</text>
</comment>
<dbReference type="EC" id="5.2.1.8" evidence="10"/>
<comment type="catalytic activity">
    <reaction evidence="1 9 10">
        <text>[protein]-peptidylproline (omega=180) = [protein]-peptidylproline (omega=0)</text>
        <dbReference type="Rhea" id="RHEA:16237"/>
        <dbReference type="Rhea" id="RHEA-COMP:10747"/>
        <dbReference type="Rhea" id="RHEA-COMP:10748"/>
        <dbReference type="ChEBI" id="CHEBI:83833"/>
        <dbReference type="ChEBI" id="CHEBI:83834"/>
        <dbReference type="EC" id="5.2.1.8"/>
    </reaction>
</comment>
<evidence type="ECO:0000256" key="2">
    <source>
        <dbReference type="ARBA" id="ARBA00004496"/>
    </source>
</evidence>
<evidence type="ECO:0000256" key="10">
    <source>
        <dbReference type="RuleBase" id="RU003915"/>
    </source>
</evidence>
<protein>
    <recommendedName>
        <fullName evidence="10">Peptidyl-prolyl cis-trans isomerase</fullName>
        <ecNumber evidence="10">5.2.1.8</ecNumber>
    </recommendedName>
</protein>
<dbReference type="PROSITE" id="PS50059">
    <property type="entry name" value="FKBP_PPIASE"/>
    <property type="match status" value="1"/>
</dbReference>
<keyword evidence="4" id="KW-0963">Cytoplasm</keyword>
<dbReference type="Gene3D" id="3.10.50.40">
    <property type="match status" value="1"/>
</dbReference>
<dbReference type="AlphaFoldDB" id="A0A0S2TCJ2"/>
<evidence type="ECO:0000259" key="11">
    <source>
        <dbReference type="PROSITE" id="PS50059"/>
    </source>
</evidence>
<dbReference type="PANTHER" id="PTHR47861:SF3">
    <property type="entry name" value="FKBP-TYPE PEPTIDYL-PROLYL CIS-TRANS ISOMERASE SLYD"/>
    <property type="match status" value="1"/>
</dbReference>
<dbReference type="GO" id="GO:0003755">
    <property type="term" value="F:peptidyl-prolyl cis-trans isomerase activity"/>
    <property type="evidence" value="ECO:0007669"/>
    <property type="project" value="UniProtKB-UniRule"/>
</dbReference>
<evidence type="ECO:0000256" key="3">
    <source>
        <dbReference type="ARBA" id="ARBA00006577"/>
    </source>
</evidence>
<evidence type="ECO:0000256" key="7">
    <source>
        <dbReference type="ARBA" id="ARBA00023235"/>
    </source>
</evidence>
<evidence type="ECO:0000256" key="1">
    <source>
        <dbReference type="ARBA" id="ARBA00000971"/>
    </source>
</evidence>
<dbReference type="GO" id="GO:0042026">
    <property type="term" value="P:protein refolding"/>
    <property type="evidence" value="ECO:0007669"/>
    <property type="project" value="UniProtKB-ARBA"/>
</dbReference>
<dbReference type="Pfam" id="PF00254">
    <property type="entry name" value="FKBP_C"/>
    <property type="match status" value="1"/>
</dbReference>
<dbReference type="EMBL" id="CP013099">
    <property type="protein sequence ID" value="ALP52873.1"/>
    <property type="molecule type" value="Genomic_DNA"/>
</dbReference>
<evidence type="ECO:0000313" key="13">
    <source>
        <dbReference type="Proteomes" id="UP000055136"/>
    </source>
</evidence>
<organism evidence="12 13">
    <name type="scientific">Candidatus Tenderia electrophaga</name>
    <dbReference type="NCBI Taxonomy" id="1748243"/>
    <lineage>
        <taxon>Bacteria</taxon>
        <taxon>Pseudomonadati</taxon>
        <taxon>Pseudomonadota</taxon>
        <taxon>Gammaproteobacteria</taxon>
        <taxon>Candidatus Tenderiales</taxon>
        <taxon>Candidatus Tenderiaceae</taxon>
        <taxon>Candidatus Tenderia</taxon>
    </lineage>
</organism>
<dbReference type="STRING" id="1748243.Tel_06725"/>
<keyword evidence="7 9" id="KW-0413">Isomerase</keyword>
<comment type="function">
    <text evidence="8">Also involved in hydrogenase metallocenter assembly, probably by participating in the nickel insertion step. This function in hydrogenase biosynthesis requires chaperone activity and the presence of the metal-binding domain, but not PPIase activity.</text>
</comment>
<feature type="domain" description="PPIase FKBP-type" evidence="11">
    <location>
        <begin position="6"/>
        <end position="71"/>
    </location>
</feature>
<keyword evidence="13" id="KW-1185">Reference proteome</keyword>
<reference evidence="12" key="1">
    <citation type="submission" date="2015-10" db="EMBL/GenBank/DDBJ databases">
        <title>Description of Candidatus Tenderia electrophaga gen. nov, sp. nov., an Uncultivated Electroautotroph from a Biocathode Enrichment.</title>
        <authorList>
            <person name="Eddie B.J."/>
            <person name="Malanoski A.P."/>
            <person name="Wang Z."/>
            <person name="Hall R.J."/>
            <person name="Oh S.D."/>
            <person name="Heiner C."/>
            <person name="Lin B."/>
            <person name="Strycharz-Glaven S.M."/>
        </authorList>
    </citation>
    <scope>NUCLEOTIDE SEQUENCE [LARGE SCALE GENOMIC DNA]</scope>
    <source>
        <strain evidence="12">NRL1</strain>
    </source>
</reference>
<dbReference type="SUPFAM" id="SSF54534">
    <property type="entry name" value="FKBP-like"/>
    <property type="match status" value="1"/>
</dbReference>
<evidence type="ECO:0000256" key="4">
    <source>
        <dbReference type="ARBA" id="ARBA00022490"/>
    </source>
</evidence>
<proteinExistence type="inferred from homology"/>
<evidence type="ECO:0000256" key="5">
    <source>
        <dbReference type="ARBA" id="ARBA00023110"/>
    </source>
</evidence>
<evidence type="ECO:0000256" key="8">
    <source>
        <dbReference type="ARBA" id="ARBA00037071"/>
    </source>
</evidence>
<comment type="subcellular location">
    <subcellularLocation>
        <location evidence="2">Cytoplasm</location>
    </subcellularLocation>
</comment>
<dbReference type="Proteomes" id="UP000055136">
    <property type="component" value="Chromosome"/>
</dbReference>
<gene>
    <name evidence="12" type="ORF">Tel_06725</name>
</gene>
<dbReference type="InterPro" id="IPR001179">
    <property type="entry name" value="PPIase_FKBP_dom"/>
</dbReference>
<dbReference type="GO" id="GO:0005737">
    <property type="term" value="C:cytoplasm"/>
    <property type="evidence" value="ECO:0007669"/>
    <property type="project" value="UniProtKB-SubCell"/>
</dbReference>
<dbReference type="PANTHER" id="PTHR47861">
    <property type="entry name" value="FKBP-TYPE PEPTIDYL-PROLYL CIS-TRANS ISOMERASE SLYD"/>
    <property type="match status" value="1"/>
</dbReference>
<keyword evidence="6" id="KW-0143">Chaperone</keyword>
<sequence>MQLATNKVATIAYTLKDEQGTLIDQADKNQPFAFILGVGNIIPGLENALEGKTAGDQVSVTIEPAEAYGERDDNLKQTLSKEMFEGVDEVKPGMQFHAQTNQGMSVVTVTEVEGEDVTIDGNHPLAGVTLNFDVDVLEVRDATEEELEHGHVHGPGGHEH</sequence>
<keyword evidence="5 9" id="KW-0697">Rotamase</keyword>
<evidence type="ECO:0000256" key="6">
    <source>
        <dbReference type="ARBA" id="ARBA00023186"/>
    </source>
</evidence>